<keyword evidence="2" id="KW-1185">Reference proteome</keyword>
<dbReference type="Proteomes" id="UP000604046">
    <property type="component" value="Unassembled WGS sequence"/>
</dbReference>
<evidence type="ECO:0000313" key="1">
    <source>
        <dbReference type="EMBL" id="CAE7460842.1"/>
    </source>
</evidence>
<proteinExistence type="predicted"/>
<protein>
    <submittedName>
        <fullName evidence="1">Prpf38b protein</fullName>
    </submittedName>
</protein>
<accession>A0A812RYV7</accession>
<comment type="caution">
    <text evidence="1">The sequence shown here is derived from an EMBL/GenBank/DDBJ whole genome shotgun (WGS) entry which is preliminary data.</text>
</comment>
<dbReference type="EMBL" id="CAJNDS010002401">
    <property type="protein sequence ID" value="CAE7460842.1"/>
    <property type="molecule type" value="Genomic_DNA"/>
</dbReference>
<sequence length="76" mass="8824">MGNAMGTQCPPWGSQGMRDAYEAMEADDRVEQDVLRDMDPDYEYERLEPADPDQADFFNFVGANANWEMHRGFVWE</sequence>
<reference evidence="1" key="1">
    <citation type="submission" date="2021-02" db="EMBL/GenBank/DDBJ databases">
        <authorList>
            <person name="Dougan E. K."/>
            <person name="Rhodes N."/>
            <person name="Thang M."/>
            <person name="Chan C."/>
        </authorList>
    </citation>
    <scope>NUCLEOTIDE SEQUENCE</scope>
</reference>
<dbReference type="AlphaFoldDB" id="A0A812RYV7"/>
<organism evidence="1 2">
    <name type="scientific">Symbiodinium natans</name>
    <dbReference type="NCBI Taxonomy" id="878477"/>
    <lineage>
        <taxon>Eukaryota</taxon>
        <taxon>Sar</taxon>
        <taxon>Alveolata</taxon>
        <taxon>Dinophyceae</taxon>
        <taxon>Suessiales</taxon>
        <taxon>Symbiodiniaceae</taxon>
        <taxon>Symbiodinium</taxon>
    </lineage>
</organism>
<name>A0A812RYV7_9DINO</name>
<gene>
    <name evidence="1" type="primary">Prpf38b</name>
    <name evidence="1" type="ORF">SNAT2548_LOCUS25595</name>
</gene>
<evidence type="ECO:0000313" key="2">
    <source>
        <dbReference type="Proteomes" id="UP000604046"/>
    </source>
</evidence>